<dbReference type="CDD" id="cd02509">
    <property type="entry name" value="GDP-M1P_Guanylyltransferase"/>
    <property type="match status" value="1"/>
</dbReference>
<dbReference type="InterPro" id="IPR049577">
    <property type="entry name" value="GMPP_N"/>
</dbReference>
<evidence type="ECO:0000256" key="7">
    <source>
        <dbReference type="ARBA" id="ARBA00047343"/>
    </source>
</evidence>
<evidence type="ECO:0000313" key="12">
    <source>
        <dbReference type="EMBL" id="ABZ83339.1"/>
    </source>
</evidence>
<evidence type="ECO:0000259" key="11">
    <source>
        <dbReference type="Pfam" id="PF22640"/>
    </source>
</evidence>
<dbReference type="InterPro" id="IPR001538">
    <property type="entry name" value="Man6P_isomerase-2_C"/>
</dbReference>
<dbReference type="InterPro" id="IPR051161">
    <property type="entry name" value="Mannose-6P_isomerase_type2"/>
</dbReference>
<dbReference type="KEGG" id="hmo:HM1_1237"/>
<dbReference type="Gene3D" id="2.60.120.10">
    <property type="entry name" value="Jelly Rolls"/>
    <property type="match status" value="1"/>
</dbReference>
<name>B0TH14_HELMI</name>
<dbReference type="PANTHER" id="PTHR46390">
    <property type="entry name" value="MANNOSE-1-PHOSPHATE GUANYLYLTRANSFERASE"/>
    <property type="match status" value="1"/>
</dbReference>
<dbReference type="InterPro" id="IPR005835">
    <property type="entry name" value="NTP_transferase_dom"/>
</dbReference>
<accession>B0TH14</accession>
<keyword evidence="13" id="KW-1185">Reference proteome</keyword>
<evidence type="ECO:0000256" key="2">
    <source>
        <dbReference type="ARBA" id="ARBA00012387"/>
    </source>
</evidence>
<dbReference type="GO" id="GO:0000271">
    <property type="term" value="P:polysaccharide biosynthetic process"/>
    <property type="evidence" value="ECO:0007669"/>
    <property type="project" value="InterPro"/>
</dbReference>
<comment type="similarity">
    <text evidence="1 8">Belongs to the mannose-6-phosphate isomerase type 2 family.</text>
</comment>
<dbReference type="InterPro" id="IPR014710">
    <property type="entry name" value="RmlC-like_jellyroll"/>
</dbReference>
<dbReference type="FunFam" id="2.60.120.10:FF:000032">
    <property type="entry name" value="Mannose-1-phosphate guanylyltransferase/mannose-6-phosphate isomerase"/>
    <property type="match status" value="1"/>
</dbReference>
<protein>
    <recommendedName>
        <fullName evidence="2">mannose-1-phosphate guanylyltransferase</fullName>
        <ecNumber evidence="2">2.7.7.13</ecNumber>
    </recommendedName>
</protein>
<dbReference type="SUPFAM" id="SSF53448">
    <property type="entry name" value="Nucleotide-diphospho-sugar transferases"/>
    <property type="match status" value="1"/>
</dbReference>
<dbReference type="InterPro" id="IPR006375">
    <property type="entry name" value="Man1P_GuaTrfase/Man6P_Isoase"/>
</dbReference>
<dbReference type="GO" id="GO:0005525">
    <property type="term" value="F:GTP binding"/>
    <property type="evidence" value="ECO:0007669"/>
    <property type="project" value="UniProtKB-KW"/>
</dbReference>
<proteinExistence type="inferred from homology"/>
<dbReference type="GO" id="GO:0016853">
    <property type="term" value="F:isomerase activity"/>
    <property type="evidence" value="ECO:0007669"/>
    <property type="project" value="UniProtKB-KW"/>
</dbReference>
<keyword evidence="3" id="KW-0808">Transferase</keyword>
<dbReference type="Pfam" id="PF00483">
    <property type="entry name" value="NTP_transferase"/>
    <property type="match status" value="1"/>
</dbReference>
<dbReference type="GO" id="GO:0009298">
    <property type="term" value="P:GDP-mannose biosynthetic process"/>
    <property type="evidence" value="ECO:0007669"/>
    <property type="project" value="TreeGrafter"/>
</dbReference>
<dbReference type="InterPro" id="IPR011051">
    <property type="entry name" value="RmlC_Cupin_sf"/>
</dbReference>
<dbReference type="Proteomes" id="UP000008550">
    <property type="component" value="Chromosome"/>
</dbReference>
<dbReference type="InterPro" id="IPR029044">
    <property type="entry name" value="Nucleotide-diphossugar_trans"/>
</dbReference>
<dbReference type="SUPFAM" id="SSF51182">
    <property type="entry name" value="RmlC-like cupins"/>
    <property type="match status" value="1"/>
</dbReference>
<dbReference type="CDD" id="cd02213">
    <property type="entry name" value="cupin_PMI_typeII_C"/>
    <property type="match status" value="1"/>
</dbReference>
<evidence type="ECO:0000256" key="8">
    <source>
        <dbReference type="RuleBase" id="RU004190"/>
    </source>
</evidence>
<dbReference type="HOGENOM" id="CLU_035527_1_0_9"/>
<dbReference type="Pfam" id="PF01050">
    <property type="entry name" value="MannoseP_isomer"/>
    <property type="match status" value="1"/>
</dbReference>
<dbReference type="EMBL" id="CP000930">
    <property type="protein sequence ID" value="ABZ83339.1"/>
    <property type="molecule type" value="Genomic_DNA"/>
</dbReference>
<feature type="domain" description="MannoseP isomerase/GMP-like beta-helix" evidence="11">
    <location>
        <begin position="287"/>
        <end position="337"/>
    </location>
</feature>
<keyword evidence="4 12" id="KW-0548">Nucleotidyltransferase</keyword>
<dbReference type="EC" id="2.7.7.13" evidence="2"/>
<gene>
    <name evidence="12" type="primary">algA</name>
    <name evidence="12" type="ORF">HM1_1237</name>
</gene>
<evidence type="ECO:0000256" key="3">
    <source>
        <dbReference type="ARBA" id="ARBA00022679"/>
    </source>
</evidence>
<dbReference type="eggNOG" id="COG0836">
    <property type="taxonomic scope" value="Bacteria"/>
</dbReference>
<evidence type="ECO:0000256" key="1">
    <source>
        <dbReference type="ARBA" id="ARBA00006115"/>
    </source>
</evidence>
<dbReference type="PANTHER" id="PTHR46390:SF1">
    <property type="entry name" value="MANNOSE-1-PHOSPHATE GUANYLYLTRANSFERASE"/>
    <property type="match status" value="1"/>
</dbReference>
<dbReference type="Gene3D" id="3.90.550.10">
    <property type="entry name" value="Spore Coat Polysaccharide Biosynthesis Protein SpsA, Chain A"/>
    <property type="match status" value="1"/>
</dbReference>
<sequence>MKVVILAGGGGTRLFPLSRQDYPKQFLRLQGGKSLLAQTVERFLAVANPADMVVVTNQVYYHHVQTELRLCGALAAHILLEPAARNTAPAIALAARYCADVLGCGDEEVLFVSPSDHLISPVDGFVNAVKQAVEGAGQGKIVTLGVLPEKPETGYGYIQAGAPCHGGFAVTGFTEKPERSVAEAFLRQGNYYWNSGMYAMQIETVFAELKSHAPEIYNGVAESFEQSLARFEQMPSVSIDYAVAEKSDRGIVIPLSLFWSDIGSWDAIFDALTKDEEGNVLAGDCHAIDCHESLLMSNGRLVAGIGLTDTLVVETSDVIVVAQKGHSQKIKSLVEQLRGRGRREASEHPTQFRPWGKYTVLAEAPGYKVKHIVVTPGSQLSLQMHYHRSEHWIVLQGTACVTVDDQTRWIHENESLFVPKTARHRLSNPGKIPLEIIEVQNGSYLGEDDIVRFDDVYGRLSDGTGVCRHPELEPAK</sequence>
<feature type="domain" description="Mannose-6-phosphate isomerase type II C-terminal" evidence="10">
    <location>
        <begin position="341"/>
        <end position="455"/>
    </location>
</feature>
<dbReference type="Pfam" id="PF22640">
    <property type="entry name" value="ManC_GMP_beta-helix"/>
    <property type="match status" value="1"/>
</dbReference>
<evidence type="ECO:0000259" key="10">
    <source>
        <dbReference type="Pfam" id="PF01050"/>
    </source>
</evidence>
<reference evidence="12 13" key="1">
    <citation type="journal article" date="2008" name="J. Bacteriol.">
        <title>The genome of Heliobacterium modesticaldum, a phototrophic representative of the Firmicutes containing the simplest photosynthetic apparatus.</title>
        <authorList>
            <person name="Sattley W.M."/>
            <person name="Madigan M.T."/>
            <person name="Swingley W.D."/>
            <person name="Cheung P.C."/>
            <person name="Clocksin K.M."/>
            <person name="Conrad A.L."/>
            <person name="Dejesa L.C."/>
            <person name="Honchak B.M."/>
            <person name="Jung D.O."/>
            <person name="Karbach L.E."/>
            <person name="Kurdoglu A."/>
            <person name="Lahiri S."/>
            <person name="Mastrian S.D."/>
            <person name="Page L.E."/>
            <person name="Taylor H.L."/>
            <person name="Wang Z.T."/>
            <person name="Raymond J."/>
            <person name="Chen M."/>
            <person name="Blankenship R.E."/>
            <person name="Touchman J.W."/>
        </authorList>
    </citation>
    <scope>NUCLEOTIDE SEQUENCE [LARGE SCALE GENOMIC DNA]</scope>
    <source>
        <strain evidence="13">ATCC 51547 / Ice1</strain>
    </source>
</reference>
<evidence type="ECO:0000259" key="9">
    <source>
        <dbReference type="Pfam" id="PF00483"/>
    </source>
</evidence>
<dbReference type="InterPro" id="IPR054566">
    <property type="entry name" value="ManC/GMP-like_b-helix"/>
</dbReference>
<dbReference type="OrthoDB" id="9806359at2"/>
<evidence type="ECO:0000313" key="13">
    <source>
        <dbReference type="Proteomes" id="UP000008550"/>
    </source>
</evidence>
<dbReference type="NCBIfam" id="TIGR01479">
    <property type="entry name" value="GMP_PMI"/>
    <property type="match status" value="1"/>
</dbReference>
<dbReference type="STRING" id="498761.HM1_1237"/>
<evidence type="ECO:0000256" key="4">
    <source>
        <dbReference type="ARBA" id="ARBA00022695"/>
    </source>
</evidence>
<feature type="domain" description="Nucleotidyl transferase" evidence="9">
    <location>
        <begin position="2"/>
        <end position="277"/>
    </location>
</feature>
<keyword evidence="12" id="KW-0413">Isomerase</keyword>
<evidence type="ECO:0000256" key="5">
    <source>
        <dbReference type="ARBA" id="ARBA00022741"/>
    </source>
</evidence>
<organism evidence="12 13">
    <name type="scientific">Heliobacterium modesticaldum (strain ATCC 51547 / Ice1)</name>
    <dbReference type="NCBI Taxonomy" id="498761"/>
    <lineage>
        <taxon>Bacteria</taxon>
        <taxon>Bacillati</taxon>
        <taxon>Bacillota</taxon>
        <taxon>Clostridia</taxon>
        <taxon>Eubacteriales</taxon>
        <taxon>Heliobacteriaceae</taxon>
        <taxon>Heliomicrobium</taxon>
    </lineage>
</organism>
<keyword evidence="5" id="KW-0547">Nucleotide-binding</keyword>
<dbReference type="FunFam" id="3.90.550.10:FF:000046">
    <property type="entry name" value="Mannose-1-phosphate guanylyltransferase (GDP)"/>
    <property type="match status" value="1"/>
</dbReference>
<dbReference type="eggNOG" id="COG0662">
    <property type="taxonomic scope" value="Bacteria"/>
</dbReference>
<comment type="catalytic activity">
    <reaction evidence="7">
        <text>alpha-D-mannose 1-phosphate + GTP + H(+) = GDP-alpha-D-mannose + diphosphate</text>
        <dbReference type="Rhea" id="RHEA:15229"/>
        <dbReference type="ChEBI" id="CHEBI:15378"/>
        <dbReference type="ChEBI" id="CHEBI:33019"/>
        <dbReference type="ChEBI" id="CHEBI:37565"/>
        <dbReference type="ChEBI" id="CHEBI:57527"/>
        <dbReference type="ChEBI" id="CHEBI:58409"/>
        <dbReference type="EC" id="2.7.7.13"/>
    </reaction>
</comment>
<dbReference type="GO" id="GO:0004475">
    <property type="term" value="F:mannose-1-phosphate guanylyltransferase (GTP) activity"/>
    <property type="evidence" value="ECO:0007669"/>
    <property type="project" value="UniProtKB-EC"/>
</dbReference>
<dbReference type="RefSeq" id="WP_012281872.1">
    <property type="nucleotide sequence ID" value="NC_010337.2"/>
</dbReference>
<evidence type="ECO:0000256" key="6">
    <source>
        <dbReference type="ARBA" id="ARBA00023134"/>
    </source>
</evidence>
<keyword evidence="6" id="KW-0342">GTP-binding</keyword>
<dbReference type="AlphaFoldDB" id="B0TH14"/>